<dbReference type="AlphaFoldDB" id="A0AAW2A1F3"/>
<feature type="non-terminal residue" evidence="2">
    <location>
        <position position="1"/>
    </location>
</feature>
<dbReference type="PANTHER" id="PTHR21063">
    <property type="entry name" value="LFA-3"/>
    <property type="match status" value="1"/>
</dbReference>
<dbReference type="InterPro" id="IPR013098">
    <property type="entry name" value="Ig_I-set"/>
</dbReference>
<dbReference type="InterPro" id="IPR036179">
    <property type="entry name" value="Ig-like_dom_sf"/>
</dbReference>
<dbReference type="InterPro" id="IPR003599">
    <property type="entry name" value="Ig_sub"/>
</dbReference>
<dbReference type="Gene3D" id="2.60.40.10">
    <property type="entry name" value="Immunoglobulins"/>
    <property type="match status" value="1"/>
</dbReference>
<organism evidence="2 3">
    <name type="scientific">Culter alburnus</name>
    <name type="common">Topmouth culter</name>
    <dbReference type="NCBI Taxonomy" id="194366"/>
    <lineage>
        <taxon>Eukaryota</taxon>
        <taxon>Metazoa</taxon>
        <taxon>Chordata</taxon>
        <taxon>Craniata</taxon>
        <taxon>Vertebrata</taxon>
        <taxon>Euteleostomi</taxon>
        <taxon>Actinopterygii</taxon>
        <taxon>Neopterygii</taxon>
        <taxon>Teleostei</taxon>
        <taxon>Ostariophysi</taxon>
        <taxon>Cypriniformes</taxon>
        <taxon>Xenocyprididae</taxon>
        <taxon>Xenocypridinae</taxon>
        <taxon>Culter</taxon>
    </lineage>
</organism>
<evidence type="ECO:0000313" key="3">
    <source>
        <dbReference type="Proteomes" id="UP001479290"/>
    </source>
</evidence>
<comment type="caution">
    <text evidence="2">The sequence shown here is derived from an EMBL/GenBank/DDBJ whole genome shotgun (WGS) entry which is preliminary data.</text>
</comment>
<feature type="domain" description="Immunoglobulin" evidence="1">
    <location>
        <begin position="1"/>
        <end position="92"/>
    </location>
</feature>
<dbReference type="SMART" id="SM00409">
    <property type="entry name" value="IG"/>
    <property type="match status" value="1"/>
</dbReference>
<feature type="non-terminal residue" evidence="2">
    <location>
        <position position="92"/>
    </location>
</feature>
<accession>A0AAW2A1F3</accession>
<dbReference type="EMBL" id="JAWDJR010000010">
    <property type="protein sequence ID" value="KAK9967152.1"/>
    <property type="molecule type" value="Genomic_DNA"/>
</dbReference>
<reference evidence="2 3" key="1">
    <citation type="submission" date="2024-05" db="EMBL/GenBank/DDBJ databases">
        <title>A high-quality chromosomal-level genome assembly of Topmouth culter (Culter alburnus).</title>
        <authorList>
            <person name="Zhao H."/>
        </authorList>
    </citation>
    <scope>NUCLEOTIDE SEQUENCE [LARGE SCALE GENOMIC DNA]</scope>
    <source>
        <strain evidence="2">CATC2023</strain>
        <tissue evidence="2">Muscle</tissue>
    </source>
</reference>
<evidence type="ECO:0000313" key="2">
    <source>
        <dbReference type="EMBL" id="KAK9967152.1"/>
    </source>
</evidence>
<dbReference type="InterPro" id="IPR013783">
    <property type="entry name" value="Ig-like_fold"/>
</dbReference>
<dbReference type="SUPFAM" id="SSF48726">
    <property type="entry name" value="Immunoglobulin"/>
    <property type="match status" value="1"/>
</dbReference>
<name>A0AAW2A1F3_CULAL</name>
<protein>
    <recommendedName>
        <fullName evidence="1">Immunoglobulin domain-containing protein</fullName>
    </recommendedName>
</protein>
<dbReference type="PANTHER" id="PTHR21063:SF4">
    <property type="entry name" value="CD48 ANTIGEN-RELATED"/>
    <property type="match status" value="1"/>
</dbReference>
<dbReference type="Proteomes" id="UP001479290">
    <property type="component" value="Unassembled WGS sequence"/>
</dbReference>
<sequence>KSVSVMEGDSVTLESDEIQTDDMIIWRFPQRSPSEFTLLDFIEWKKRDSMKVDPQTRSLTLINVRTEDSGLYTLKITRDSREITYRYNVTVY</sequence>
<proteinExistence type="predicted"/>
<evidence type="ECO:0000259" key="1">
    <source>
        <dbReference type="SMART" id="SM00409"/>
    </source>
</evidence>
<gene>
    <name evidence="2" type="ORF">ABG768_001564</name>
</gene>
<dbReference type="Pfam" id="PF07679">
    <property type="entry name" value="I-set"/>
    <property type="match status" value="1"/>
</dbReference>
<keyword evidence="3" id="KW-1185">Reference proteome</keyword>